<feature type="transmembrane region" description="Helical" evidence="8">
    <location>
        <begin position="185"/>
        <end position="204"/>
    </location>
</feature>
<dbReference type="Proteomes" id="UP000275076">
    <property type="component" value="Unassembled WGS sequence"/>
</dbReference>
<evidence type="ECO:0000313" key="11">
    <source>
        <dbReference type="Proteomes" id="UP000275076"/>
    </source>
</evidence>
<feature type="transmembrane region" description="Helical" evidence="8">
    <location>
        <begin position="70"/>
        <end position="89"/>
    </location>
</feature>
<feature type="transmembrane region" description="Helical" evidence="8">
    <location>
        <begin position="110"/>
        <end position="137"/>
    </location>
</feature>
<dbReference type="Pfam" id="PF01061">
    <property type="entry name" value="ABC2_membrane"/>
    <property type="match status" value="1"/>
</dbReference>
<feature type="transmembrane region" description="Helical" evidence="8">
    <location>
        <begin position="37"/>
        <end position="58"/>
    </location>
</feature>
<dbReference type="AlphaFoldDB" id="A0A3R9P0F7"/>
<evidence type="ECO:0000259" key="9">
    <source>
        <dbReference type="PROSITE" id="PS51012"/>
    </source>
</evidence>
<sequence length="267" mass="31469">MKSVLNIAKELWQNVYLINRLALYEIKIKNNNNYLGAAWELITPLFFIAIYWFVFGYGIRENNAVDGIPFLNWMTAGITIWFFIQPAITQGSKAIYTKIRLVSNMNFPTSVIPAYVTVSKLYPHLAILFLVMVFMQFTDYKMSLYYIQFPYFIISMVILALAVVLTTSTLTTVVRDVQMFIQSTIRVFLYITPFLWIADLPGWIDSVMRLNPLYYLVEGYRAAFFGESWYMVENWEYTLYFWGLIVVLFAIGGFLHMRFRRHFIDFL</sequence>
<proteinExistence type="inferred from homology"/>
<evidence type="ECO:0000313" key="10">
    <source>
        <dbReference type="EMBL" id="RSL30176.1"/>
    </source>
</evidence>
<evidence type="ECO:0000256" key="6">
    <source>
        <dbReference type="ARBA" id="ARBA00022989"/>
    </source>
</evidence>
<evidence type="ECO:0000256" key="4">
    <source>
        <dbReference type="ARBA" id="ARBA00022475"/>
    </source>
</evidence>
<dbReference type="EMBL" id="RBVX01000041">
    <property type="protein sequence ID" value="RSL30176.1"/>
    <property type="molecule type" value="Genomic_DNA"/>
</dbReference>
<evidence type="ECO:0000256" key="2">
    <source>
        <dbReference type="ARBA" id="ARBA00007783"/>
    </source>
</evidence>
<accession>A0A3R9P0F7</accession>
<protein>
    <recommendedName>
        <fullName evidence="8">Transport permease protein</fullName>
    </recommendedName>
</protein>
<evidence type="ECO:0000256" key="3">
    <source>
        <dbReference type="ARBA" id="ARBA00022448"/>
    </source>
</evidence>
<dbReference type="PROSITE" id="PS51012">
    <property type="entry name" value="ABC_TM2"/>
    <property type="match status" value="1"/>
</dbReference>
<keyword evidence="11" id="KW-1185">Reference proteome</keyword>
<comment type="caution">
    <text evidence="10">The sequence shown here is derived from an EMBL/GenBank/DDBJ whole genome shotgun (WGS) entry which is preliminary data.</text>
</comment>
<dbReference type="GO" id="GO:0005886">
    <property type="term" value="C:plasma membrane"/>
    <property type="evidence" value="ECO:0007669"/>
    <property type="project" value="UniProtKB-SubCell"/>
</dbReference>
<evidence type="ECO:0000256" key="7">
    <source>
        <dbReference type="ARBA" id="ARBA00023136"/>
    </source>
</evidence>
<feature type="domain" description="ABC transmembrane type-2" evidence="9">
    <location>
        <begin position="35"/>
        <end position="259"/>
    </location>
</feature>
<dbReference type="PANTHER" id="PTHR30413">
    <property type="entry name" value="INNER MEMBRANE TRANSPORT PERMEASE"/>
    <property type="match status" value="1"/>
</dbReference>
<organism evidence="10 11">
    <name type="scientific">Salibacterium salarium</name>
    <dbReference type="NCBI Taxonomy" id="284579"/>
    <lineage>
        <taxon>Bacteria</taxon>
        <taxon>Bacillati</taxon>
        <taxon>Bacillota</taxon>
        <taxon>Bacilli</taxon>
        <taxon>Bacillales</taxon>
        <taxon>Bacillaceae</taxon>
    </lineage>
</organism>
<keyword evidence="4 8" id="KW-1003">Cell membrane</keyword>
<evidence type="ECO:0000256" key="1">
    <source>
        <dbReference type="ARBA" id="ARBA00004651"/>
    </source>
</evidence>
<dbReference type="PANTHER" id="PTHR30413:SF10">
    <property type="entry name" value="CAPSULE POLYSACCHARIDE EXPORT INNER-MEMBRANE PROTEIN CTRC"/>
    <property type="match status" value="1"/>
</dbReference>
<comment type="subcellular location">
    <subcellularLocation>
        <location evidence="1 8">Cell membrane</location>
        <topology evidence="1 8">Multi-pass membrane protein</topology>
    </subcellularLocation>
</comment>
<name>A0A3R9P0F7_9BACI</name>
<dbReference type="OrthoDB" id="9794365at2"/>
<keyword evidence="7 8" id="KW-0472">Membrane</keyword>
<gene>
    <name evidence="10" type="ORF">D7Z54_27165</name>
</gene>
<comment type="similarity">
    <text evidence="2 8">Belongs to the ABC-2 integral membrane protein family.</text>
</comment>
<dbReference type="GO" id="GO:0015920">
    <property type="term" value="P:lipopolysaccharide transport"/>
    <property type="evidence" value="ECO:0007669"/>
    <property type="project" value="TreeGrafter"/>
</dbReference>
<keyword evidence="6 8" id="KW-1133">Transmembrane helix</keyword>
<dbReference type="InterPro" id="IPR047817">
    <property type="entry name" value="ABC2_TM_bact-type"/>
</dbReference>
<feature type="transmembrane region" description="Helical" evidence="8">
    <location>
        <begin position="149"/>
        <end position="173"/>
    </location>
</feature>
<feature type="transmembrane region" description="Helical" evidence="8">
    <location>
        <begin position="239"/>
        <end position="257"/>
    </location>
</feature>
<evidence type="ECO:0000256" key="5">
    <source>
        <dbReference type="ARBA" id="ARBA00022692"/>
    </source>
</evidence>
<reference evidence="10 11" key="1">
    <citation type="submission" date="2018-10" db="EMBL/GenBank/DDBJ databases">
        <title>Draft genome sequence of Bacillus salarius IM0101, isolated from a hypersaline soil in Inner Mongolia, China.</title>
        <authorList>
            <person name="Yamprayoonswat W."/>
            <person name="Boonvisut S."/>
            <person name="Jumpathong W."/>
            <person name="Sittihan S."/>
            <person name="Ruangsuj P."/>
            <person name="Wanthongcharoen S."/>
            <person name="Thongpramul N."/>
            <person name="Pimmason S."/>
            <person name="Yu B."/>
            <person name="Yasawong M."/>
        </authorList>
    </citation>
    <scope>NUCLEOTIDE SEQUENCE [LARGE SCALE GENOMIC DNA]</scope>
    <source>
        <strain evidence="10 11">IM0101</strain>
    </source>
</reference>
<evidence type="ECO:0000256" key="8">
    <source>
        <dbReference type="RuleBase" id="RU361157"/>
    </source>
</evidence>
<dbReference type="GO" id="GO:0140359">
    <property type="term" value="F:ABC-type transporter activity"/>
    <property type="evidence" value="ECO:0007669"/>
    <property type="project" value="InterPro"/>
</dbReference>
<keyword evidence="5 8" id="KW-0812">Transmembrane</keyword>
<keyword evidence="3 8" id="KW-0813">Transport</keyword>
<dbReference type="RefSeq" id="WP_125561047.1">
    <property type="nucleotide sequence ID" value="NZ_RBVX01000041.1"/>
</dbReference>
<dbReference type="InterPro" id="IPR013525">
    <property type="entry name" value="ABC2_TM"/>
</dbReference>